<accession>A0A1M6GX53</accession>
<keyword evidence="3" id="KW-1185">Reference proteome</keyword>
<gene>
    <name evidence="2" type="ORF">SAMN02745975_01388</name>
</gene>
<protein>
    <recommendedName>
        <fullName evidence="4">Ferrochelatase</fullName>
    </recommendedName>
</protein>
<evidence type="ECO:0000313" key="2">
    <source>
        <dbReference type="EMBL" id="SHJ14502.1"/>
    </source>
</evidence>
<organism evidence="2 3">
    <name type="scientific">Geosporobacter subterraneus DSM 17957</name>
    <dbReference type="NCBI Taxonomy" id="1121919"/>
    <lineage>
        <taxon>Bacteria</taxon>
        <taxon>Bacillati</taxon>
        <taxon>Bacillota</taxon>
        <taxon>Clostridia</taxon>
        <taxon>Peptostreptococcales</taxon>
        <taxon>Thermotaleaceae</taxon>
        <taxon>Geosporobacter</taxon>
    </lineage>
</organism>
<evidence type="ECO:0008006" key="4">
    <source>
        <dbReference type="Google" id="ProtNLM"/>
    </source>
</evidence>
<dbReference type="OrthoDB" id="1949854at2"/>
<feature type="transmembrane region" description="Helical" evidence="1">
    <location>
        <begin position="7"/>
        <end position="26"/>
    </location>
</feature>
<evidence type="ECO:0000256" key="1">
    <source>
        <dbReference type="SAM" id="Phobius"/>
    </source>
</evidence>
<reference evidence="3" key="1">
    <citation type="submission" date="2016-11" db="EMBL/GenBank/DDBJ databases">
        <authorList>
            <person name="Varghese N."/>
            <person name="Submissions S."/>
        </authorList>
    </citation>
    <scope>NUCLEOTIDE SEQUENCE [LARGE SCALE GENOMIC DNA]</scope>
    <source>
        <strain evidence="3">DSM 17957</strain>
    </source>
</reference>
<proteinExistence type="predicted"/>
<name>A0A1M6GX53_9FIRM</name>
<keyword evidence="1" id="KW-0472">Membrane</keyword>
<feature type="transmembrane region" description="Helical" evidence="1">
    <location>
        <begin position="56"/>
        <end position="76"/>
    </location>
</feature>
<dbReference type="Proteomes" id="UP000184536">
    <property type="component" value="Unassembled WGS sequence"/>
</dbReference>
<keyword evidence="1" id="KW-1133">Transmembrane helix</keyword>
<dbReference type="AlphaFoldDB" id="A0A1M6GX53"/>
<sequence>MMNLVDIQLLLISFICGFSGLCVIIYNGTVERLSMFFIGLFCSYIGMNYKRWNLKYLSLMVSSLLFGFFIAGWITISMESRSISKPYPQDFKGENQTAVLLILRGEEERYDAAALLEKMEKDRRLFNRLYSIAMLYQYKRAYEQVGISRYTDKSREIYDKLGKLLDVNYDVYLSYLDGDTSYKRVLENKFAGRSYEKIIIVPVVLSESSAYLNLIHDLNQYSLKVTNSHIKFAQPLWNSEKLTRGIVLQVDAHAEGYENANMGIILMSSTKVEKRNEEKSAAGLKQEMLFLENLKRQLVRVGYEDRKIKLAAAYLPASSIKNSIEELQQYGVREICIITVNDVVDDVRNIAHTEKIIKRLKDEVEFDIQYIQGWGASDQLIEEIENRVRLLNVEE</sequence>
<dbReference type="EMBL" id="FQZV01000015">
    <property type="protein sequence ID" value="SHJ14502.1"/>
    <property type="molecule type" value="Genomic_DNA"/>
</dbReference>
<dbReference type="RefSeq" id="WP_110940619.1">
    <property type="nucleotide sequence ID" value="NZ_FQZV01000015.1"/>
</dbReference>
<evidence type="ECO:0000313" key="3">
    <source>
        <dbReference type="Proteomes" id="UP000184536"/>
    </source>
</evidence>
<dbReference type="STRING" id="1121919.SAMN02745975_01388"/>
<dbReference type="SUPFAM" id="SSF53800">
    <property type="entry name" value="Chelatase"/>
    <property type="match status" value="1"/>
</dbReference>
<keyword evidence="1" id="KW-0812">Transmembrane</keyword>